<dbReference type="Gene3D" id="3.40.50.300">
    <property type="entry name" value="P-loop containing nucleotide triphosphate hydrolases"/>
    <property type="match status" value="1"/>
</dbReference>
<dbReference type="InterPro" id="IPR016136">
    <property type="entry name" value="DNA_helicase_N/primase_C"/>
</dbReference>
<dbReference type="PANTHER" id="PTHR30153">
    <property type="entry name" value="REPLICATIVE DNA HELICASE DNAB"/>
    <property type="match status" value="1"/>
</dbReference>
<comment type="caution">
    <text evidence="4">The sequence shown here is derived from an EMBL/GenBank/DDBJ whole genome shotgun (WGS) entry which is preliminary data.</text>
</comment>
<dbReference type="InterPro" id="IPR027417">
    <property type="entry name" value="P-loop_NTPase"/>
</dbReference>
<evidence type="ECO:0000256" key="2">
    <source>
        <dbReference type="ARBA" id="ARBA00023125"/>
    </source>
</evidence>
<organism evidence="4 5">
    <name type="scientific">Tissierella carlieri</name>
    <dbReference type="NCBI Taxonomy" id="689904"/>
    <lineage>
        <taxon>Bacteria</taxon>
        <taxon>Bacillati</taxon>
        <taxon>Bacillota</taxon>
        <taxon>Tissierellia</taxon>
        <taxon>Tissierellales</taxon>
        <taxon>Tissierellaceae</taxon>
        <taxon>Tissierella</taxon>
    </lineage>
</organism>
<accession>A0ABT1SFP9</accession>
<evidence type="ECO:0000259" key="3">
    <source>
        <dbReference type="Pfam" id="PF00772"/>
    </source>
</evidence>
<dbReference type="RefSeq" id="WP_256312803.1">
    <property type="nucleotide sequence ID" value="NZ_JANGAC010000020.1"/>
</dbReference>
<gene>
    <name evidence="4" type="ORF">NE686_19505</name>
</gene>
<dbReference type="InterPro" id="IPR007693">
    <property type="entry name" value="DNA_helicase_DnaB-like_N"/>
</dbReference>
<protein>
    <recommendedName>
        <fullName evidence="3">DNA helicase DnaB-like N-terminal domain-containing protein</fullName>
    </recommendedName>
</protein>
<dbReference type="Pfam" id="PF00772">
    <property type="entry name" value="DnaB"/>
    <property type="match status" value="1"/>
</dbReference>
<sequence length="196" mass="22529">MKNIELENSILSCMILDEECSKDCNLLSKDDFTHTTNIMIFQAIRSLVQRDKPIDYLTVYQELKQEVSITYLSDLANSMPTTANFKEYVRQLKDLTLKRQLSKLGQALTDKNKTGKGLIEFAETEKFALSEKTTIGEFVEVKEIILDVYLDIDKRYQNDELEGITTGYHALDKATDELKKKNLIYLVGRPSTVKKE</sequence>
<keyword evidence="1" id="KW-0235">DNA replication</keyword>
<evidence type="ECO:0000256" key="1">
    <source>
        <dbReference type="ARBA" id="ARBA00022705"/>
    </source>
</evidence>
<keyword evidence="5" id="KW-1185">Reference proteome</keyword>
<dbReference type="Proteomes" id="UP001524478">
    <property type="component" value="Unassembled WGS sequence"/>
</dbReference>
<evidence type="ECO:0000313" key="4">
    <source>
        <dbReference type="EMBL" id="MCQ4925300.1"/>
    </source>
</evidence>
<dbReference type="SUPFAM" id="SSF48024">
    <property type="entry name" value="N-terminal domain of DnaB helicase"/>
    <property type="match status" value="1"/>
</dbReference>
<name>A0ABT1SFP9_9FIRM</name>
<reference evidence="4 5" key="1">
    <citation type="submission" date="2022-06" db="EMBL/GenBank/DDBJ databases">
        <title>Isolation of gut microbiota from human fecal samples.</title>
        <authorList>
            <person name="Pamer E.G."/>
            <person name="Barat B."/>
            <person name="Waligurski E."/>
            <person name="Medina S."/>
            <person name="Paddock L."/>
            <person name="Mostad J."/>
        </authorList>
    </citation>
    <scope>NUCLEOTIDE SEQUENCE [LARGE SCALE GENOMIC DNA]</scope>
    <source>
        <strain evidence="4 5">DFI.7.95</strain>
    </source>
</reference>
<evidence type="ECO:0000313" key="5">
    <source>
        <dbReference type="Proteomes" id="UP001524478"/>
    </source>
</evidence>
<dbReference type="EMBL" id="JANGAC010000020">
    <property type="protein sequence ID" value="MCQ4925300.1"/>
    <property type="molecule type" value="Genomic_DNA"/>
</dbReference>
<feature type="domain" description="DNA helicase DnaB-like N-terminal" evidence="3">
    <location>
        <begin position="2"/>
        <end position="94"/>
    </location>
</feature>
<keyword evidence="2" id="KW-0238">DNA-binding</keyword>
<dbReference type="PANTHER" id="PTHR30153:SF2">
    <property type="entry name" value="REPLICATIVE DNA HELICASE"/>
    <property type="match status" value="1"/>
</dbReference>
<proteinExistence type="predicted"/>
<dbReference type="Gene3D" id="1.10.860.10">
    <property type="entry name" value="DNAb Helicase, Chain A"/>
    <property type="match status" value="1"/>
</dbReference>
<dbReference type="InterPro" id="IPR036185">
    <property type="entry name" value="DNA_heli_DnaB-like_N_sf"/>
</dbReference>